<feature type="region of interest" description="Disordered" evidence="1">
    <location>
        <begin position="1"/>
        <end position="36"/>
    </location>
</feature>
<evidence type="ECO:0000313" key="2">
    <source>
        <dbReference type="EMBL" id="SDI05610.1"/>
    </source>
</evidence>
<accession>A0A1G8HGL2</accession>
<proteinExistence type="predicted"/>
<feature type="compositionally biased region" description="Pro residues" evidence="1">
    <location>
        <begin position="294"/>
        <end position="305"/>
    </location>
</feature>
<dbReference type="Proteomes" id="UP000198656">
    <property type="component" value="Unassembled WGS sequence"/>
</dbReference>
<sequence>MRFVGDKPNNPYEPIGQQGFPSQLPNGQFGSGYSPGAIRNTLGSGLKASGVFQKDGQIQNLRGGFIGAKQPPGQGKQWQGPIQGQQGGYNPNMGYMPEQGYNQGIPYNPGQARQLILQAAQAGINGNGVATISPDNTFLLIANLPVPQTYLGFGQPGVYAAYLVDEKGKSGFLVGTLRQVGTGVYRAHFQSPVPLHHYDRVVVSAENPAHLAQAPNGPLILKVKDPMGIMTFLRPVKSTATSIWGKITGLFSNKEKPPINPEVAPIYPEAPPMSPELMQSLNQMGVNPEADVPSLPPTNPPMGGS</sequence>
<dbReference type="EMBL" id="FNCP01000025">
    <property type="protein sequence ID" value="SDI05610.1"/>
    <property type="molecule type" value="Genomic_DNA"/>
</dbReference>
<protein>
    <submittedName>
        <fullName evidence="2">Uncharacterized protein</fullName>
    </submittedName>
</protein>
<dbReference type="AlphaFoldDB" id="A0A1G8HGL2"/>
<keyword evidence="3" id="KW-1185">Reference proteome</keyword>
<reference evidence="3" key="1">
    <citation type="submission" date="2016-10" db="EMBL/GenBank/DDBJ databases">
        <authorList>
            <person name="Varghese N."/>
            <person name="Submissions S."/>
        </authorList>
    </citation>
    <scope>NUCLEOTIDE SEQUENCE [LARGE SCALE GENOMIC DNA]</scope>
    <source>
        <strain evidence="3">DSM 8344</strain>
    </source>
</reference>
<gene>
    <name evidence="2" type="ORF">SAMN05443529_12536</name>
</gene>
<evidence type="ECO:0000256" key="1">
    <source>
        <dbReference type="SAM" id="MobiDB-lite"/>
    </source>
</evidence>
<dbReference type="OrthoDB" id="1795261at2"/>
<dbReference type="RefSeq" id="WP_092335052.1">
    <property type="nucleotide sequence ID" value="NZ_FNCP01000025.1"/>
</dbReference>
<evidence type="ECO:0000313" key="3">
    <source>
        <dbReference type="Proteomes" id="UP000198656"/>
    </source>
</evidence>
<feature type="compositionally biased region" description="Polar residues" evidence="1">
    <location>
        <begin position="19"/>
        <end position="28"/>
    </location>
</feature>
<organism evidence="2 3">
    <name type="scientific">Desulfosporosinus hippei DSM 8344</name>
    <dbReference type="NCBI Taxonomy" id="1121419"/>
    <lineage>
        <taxon>Bacteria</taxon>
        <taxon>Bacillati</taxon>
        <taxon>Bacillota</taxon>
        <taxon>Clostridia</taxon>
        <taxon>Eubacteriales</taxon>
        <taxon>Desulfitobacteriaceae</taxon>
        <taxon>Desulfosporosinus</taxon>
    </lineage>
</organism>
<feature type="region of interest" description="Disordered" evidence="1">
    <location>
        <begin position="284"/>
        <end position="305"/>
    </location>
</feature>
<name>A0A1G8HGL2_9FIRM</name>